<feature type="active site" description="Proton donor" evidence="3">
    <location>
        <position position="97"/>
    </location>
</feature>
<feature type="binding site" evidence="4">
    <location>
        <position position="108"/>
    </location>
    <ligand>
        <name>D-ribulose 5-phosphate</name>
        <dbReference type="ChEBI" id="CHEBI:58121"/>
    </ligand>
</feature>
<evidence type="ECO:0000313" key="5">
    <source>
        <dbReference type="EMBL" id="HIR61871.1"/>
    </source>
</evidence>
<accession>A0A9D1DZJ0</accession>
<dbReference type="NCBIfam" id="TIGR00689">
    <property type="entry name" value="rpiB_lacA_lacB"/>
    <property type="match status" value="1"/>
</dbReference>
<feature type="binding site" evidence="4">
    <location>
        <position position="131"/>
    </location>
    <ligand>
        <name>D-ribulose 5-phosphate</name>
        <dbReference type="ChEBI" id="CHEBI:58121"/>
    </ligand>
</feature>
<evidence type="ECO:0000313" key="6">
    <source>
        <dbReference type="Proteomes" id="UP000824241"/>
    </source>
</evidence>
<dbReference type="Proteomes" id="UP000824241">
    <property type="component" value="Unassembled WGS sequence"/>
</dbReference>
<dbReference type="NCBIfam" id="TIGR01120">
    <property type="entry name" value="rpiB"/>
    <property type="match status" value="1"/>
</dbReference>
<dbReference type="GO" id="GO:0005975">
    <property type="term" value="P:carbohydrate metabolic process"/>
    <property type="evidence" value="ECO:0007669"/>
    <property type="project" value="InterPro"/>
</dbReference>
<feature type="binding site" evidence="4">
    <location>
        <position position="135"/>
    </location>
    <ligand>
        <name>D-ribulose 5-phosphate</name>
        <dbReference type="ChEBI" id="CHEBI:58121"/>
    </ligand>
</feature>
<dbReference type="Pfam" id="PF02502">
    <property type="entry name" value="LacAB_rpiB"/>
    <property type="match status" value="1"/>
</dbReference>
<sequence>MLALASDHGGFALKQAVIEHLNERGIPFKDFGCYEEKSCDYPDVAAPACDAVVSGECEKALLFCGTGVGISIAANKINGIRACVCSDYFSAKYTRAHNDANALCLGGRVVGPGLAIELVDIFLDTPYEGGRHQRRVDKLTALEERERAGK</sequence>
<organism evidence="5 6">
    <name type="scientific">Candidatus Faecivivens stercoravium</name>
    <dbReference type="NCBI Taxonomy" id="2840803"/>
    <lineage>
        <taxon>Bacteria</taxon>
        <taxon>Bacillati</taxon>
        <taxon>Bacillota</taxon>
        <taxon>Clostridia</taxon>
        <taxon>Eubacteriales</taxon>
        <taxon>Oscillospiraceae</taxon>
        <taxon>Oscillospiraceae incertae sedis</taxon>
        <taxon>Candidatus Faecivivens</taxon>
    </lineage>
</organism>
<evidence type="ECO:0000256" key="4">
    <source>
        <dbReference type="PIRSR" id="PIRSR005384-2"/>
    </source>
</evidence>
<dbReference type="GO" id="GO:0004751">
    <property type="term" value="F:ribose-5-phosphate isomerase activity"/>
    <property type="evidence" value="ECO:0007669"/>
    <property type="project" value="UniProtKB-EC"/>
</dbReference>
<dbReference type="Gene3D" id="3.40.1400.10">
    <property type="entry name" value="Sugar-phosphate isomerase, RpiB/LacA/LacB"/>
    <property type="match status" value="1"/>
</dbReference>
<feature type="binding site" evidence="4">
    <location>
        <begin position="65"/>
        <end position="69"/>
    </location>
    <ligand>
        <name>D-ribulose 5-phosphate</name>
        <dbReference type="ChEBI" id="CHEBI:58121"/>
    </ligand>
</feature>
<dbReference type="InterPro" id="IPR004785">
    <property type="entry name" value="RpiB"/>
</dbReference>
<comment type="similarity">
    <text evidence="1">Belongs to the LacAB/RpiB family.</text>
</comment>
<dbReference type="AlphaFoldDB" id="A0A9D1DZJ0"/>
<dbReference type="InterPro" id="IPR036569">
    <property type="entry name" value="RpiB_LacA_LacB_sf"/>
</dbReference>
<dbReference type="PANTHER" id="PTHR43732:SF1">
    <property type="entry name" value="RIBOSE 5-PHOSPHATE ISOMERASE"/>
    <property type="match status" value="1"/>
</dbReference>
<gene>
    <name evidence="5" type="primary">rpiB</name>
    <name evidence="5" type="ORF">IAB37_09885</name>
</gene>
<feature type="binding site" evidence="4">
    <location>
        <position position="98"/>
    </location>
    <ligand>
        <name>D-ribulose 5-phosphate</name>
        <dbReference type="ChEBI" id="CHEBI:58121"/>
    </ligand>
</feature>
<comment type="caution">
    <text evidence="5">The sequence shown here is derived from an EMBL/GenBank/DDBJ whole genome shotgun (WGS) entry which is preliminary data.</text>
</comment>
<dbReference type="EMBL" id="DVHA01000319">
    <property type="protein sequence ID" value="HIR61871.1"/>
    <property type="molecule type" value="Genomic_DNA"/>
</dbReference>
<keyword evidence="2 5" id="KW-0413">Isomerase</keyword>
<feature type="binding site" evidence="4">
    <location>
        <begin position="7"/>
        <end position="8"/>
    </location>
    <ligand>
        <name>D-ribulose 5-phosphate</name>
        <dbReference type="ChEBI" id="CHEBI:58121"/>
    </ligand>
</feature>
<dbReference type="PANTHER" id="PTHR43732">
    <property type="entry name" value="RIBOSE 5-PHOSPHATE ISOMERASE-RELATED"/>
    <property type="match status" value="1"/>
</dbReference>
<dbReference type="SUPFAM" id="SSF89623">
    <property type="entry name" value="Ribose/Galactose isomerase RpiB/AlsB"/>
    <property type="match status" value="1"/>
</dbReference>
<evidence type="ECO:0000256" key="1">
    <source>
        <dbReference type="ARBA" id="ARBA00008754"/>
    </source>
</evidence>
<dbReference type="InterPro" id="IPR051812">
    <property type="entry name" value="SPI_LacAB/RpiB"/>
</dbReference>
<name>A0A9D1DZJ0_9FIRM</name>
<protein>
    <submittedName>
        <fullName evidence="5">Ribose 5-phosphate isomerase B</fullName>
        <ecNumber evidence="5">5.3.1.6</ecNumber>
    </submittedName>
</protein>
<reference evidence="5" key="2">
    <citation type="journal article" date="2021" name="PeerJ">
        <title>Extensive microbial diversity within the chicken gut microbiome revealed by metagenomics and culture.</title>
        <authorList>
            <person name="Gilroy R."/>
            <person name="Ravi A."/>
            <person name="Getino M."/>
            <person name="Pursley I."/>
            <person name="Horton D.L."/>
            <person name="Alikhan N.F."/>
            <person name="Baker D."/>
            <person name="Gharbi K."/>
            <person name="Hall N."/>
            <person name="Watson M."/>
            <person name="Adriaenssens E.M."/>
            <person name="Foster-Nyarko E."/>
            <person name="Jarju S."/>
            <person name="Secka A."/>
            <person name="Antonio M."/>
            <person name="Oren A."/>
            <person name="Chaudhuri R.R."/>
            <person name="La Ragione R."/>
            <person name="Hildebrand F."/>
            <person name="Pallen M.J."/>
        </authorList>
    </citation>
    <scope>NUCLEOTIDE SEQUENCE</scope>
    <source>
        <strain evidence="5">CHK189-12415</strain>
    </source>
</reference>
<dbReference type="InterPro" id="IPR003500">
    <property type="entry name" value="RpiB_LacA_LacB"/>
</dbReference>
<evidence type="ECO:0000256" key="2">
    <source>
        <dbReference type="ARBA" id="ARBA00023235"/>
    </source>
</evidence>
<evidence type="ECO:0000256" key="3">
    <source>
        <dbReference type="PIRSR" id="PIRSR005384-1"/>
    </source>
</evidence>
<dbReference type="NCBIfam" id="NF004051">
    <property type="entry name" value="PRK05571.1"/>
    <property type="match status" value="1"/>
</dbReference>
<dbReference type="PIRSF" id="PIRSF005384">
    <property type="entry name" value="RpiB_LacA_B"/>
    <property type="match status" value="1"/>
</dbReference>
<proteinExistence type="inferred from homology"/>
<dbReference type="EC" id="5.3.1.6" evidence="5"/>
<feature type="active site" description="Proton acceptor" evidence="3">
    <location>
        <position position="64"/>
    </location>
</feature>
<reference evidence="5" key="1">
    <citation type="submission" date="2020-10" db="EMBL/GenBank/DDBJ databases">
        <authorList>
            <person name="Gilroy R."/>
        </authorList>
    </citation>
    <scope>NUCLEOTIDE SEQUENCE</scope>
    <source>
        <strain evidence="5">CHK189-12415</strain>
    </source>
</reference>